<name>A0ABV6J176_9PROT</name>
<accession>A0ABV6J176</accession>
<comment type="similarity">
    <text evidence="1">Belongs to the peptidase S58 family.</text>
</comment>
<dbReference type="PANTHER" id="PTHR36512">
    <property type="entry name" value="D-AMINOPEPTIDASE"/>
    <property type="match status" value="1"/>
</dbReference>
<dbReference type="Gene3D" id="3.60.70.12">
    <property type="entry name" value="L-amino peptidase D-ALA esterase/amidase"/>
    <property type="match status" value="1"/>
</dbReference>
<dbReference type="CDD" id="cd02253">
    <property type="entry name" value="DmpA"/>
    <property type="match status" value="1"/>
</dbReference>
<dbReference type="EMBL" id="JBHLVZ010000115">
    <property type="protein sequence ID" value="MFC0389640.1"/>
    <property type="molecule type" value="Genomic_DNA"/>
</dbReference>
<sequence length="351" mass="37140">MRDERMERPDLRARDADLGWGDLPAGARNTITDVPGVRVGHTSLRPSSHIRTGVTAILPHGGNLFREKVPAAVAVMNGFGKSVGLMQVQELGELETPLLLTNTFGVAACTEALIRHALVEEPRIGRETSTVNPVVMECNDGYLNDIQALAVRPDDAAAAIQMASEDVVSGAVGAGTGMSCFGLKGGVGTSSRRLRIGDDHFHLGALVLANYGRAGDLRLPDGRRVPAGMGSPERGSVIVVIATDVPLEHRQLRRVAARAGAGIAWTGSFWGHGSGDLALAFSTAERRPHEPLEPILTRRVLAEAELDTLFRAAAETAAEAVMDALVAAEPMTGFRGHHRAALRDVLAAMPS</sequence>
<protein>
    <submittedName>
        <fullName evidence="2">P1 family peptidase</fullName>
    </submittedName>
</protein>
<proteinExistence type="inferred from homology"/>
<dbReference type="PANTHER" id="PTHR36512:SF3">
    <property type="entry name" value="BLR5678 PROTEIN"/>
    <property type="match status" value="1"/>
</dbReference>
<dbReference type="InterPro" id="IPR005321">
    <property type="entry name" value="Peptidase_S58_DmpA"/>
</dbReference>
<dbReference type="Pfam" id="PF03576">
    <property type="entry name" value="Peptidase_S58"/>
    <property type="match status" value="1"/>
</dbReference>
<dbReference type="Proteomes" id="UP001589789">
    <property type="component" value="Unassembled WGS sequence"/>
</dbReference>
<dbReference type="SUPFAM" id="SSF56266">
    <property type="entry name" value="DmpA/ArgJ-like"/>
    <property type="match status" value="1"/>
</dbReference>
<evidence type="ECO:0000256" key="1">
    <source>
        <dbReference type="ARBA" id="ARBA00007068"/>
    </source>
</evidence>
<comment type="caution">
    <text evidence="2">The sequence shown here is derived from an EMBL/GenBank/DDBJ whole genome shotgun (WGS) entry which is preliminary data.</text>
</comment>
<dbReference type="InterPro" id="IPR016117">
    <property type="entry name" value="ArgJ-like_dom_sf"/>
</dbReference>
<evidence type="ECO:0000313" key="3">
    <source>
        <dbReference type="Proteomes" id="UP001589789"/>
    </source>
</evidence>
<organism evidence="2 3">
    <name type="scientific">Muricoccus vinaceus</name>
    <dbReference type="NCBI Taxonomy" id="424704"/>
    <lineage>
        <taxon>Bacteria</taxon>
        <taxon>Pseudomonadati</taxon>
        <taxon>Pseudomonadota</taxon>
        <taxon>Alphaproteobacteria</taxon>
        <taxon>Acetobacterales</taxon>
        <taxon>Roseomonadaceae</taxon>
        <taxon>Muricoccus</taxon>
    </lineage>
</organism>
<reference evidence="2 3" key="1">
    <citation type="submission" date="2024-09" db="EMBL/GenBank/DDBJ databases">
        <authorList>
            <person name="Sun Q."/>
            <person name="Mori K."/>
        </authorList>
    </citation>
    <scope>NUCLEOTIDE SEQUENCE [LARGE SCALE GENOMIC DNA]</scope>
    <source>
        <strain evidence="2 3">CCM 7468</strain>
    </source>
</reference>
<keyword evidence="3" id="KW-1185">Reference proteome</keyword>
<dbReference type="RefSeq" id="WP_377057188.1">
    <property type="nucleotide sequence ID" value="NZ_JBHLVZ010000115.1"/>
</dbReference>
<evidence type="ECO:0000313" key="2">
    <source>
        <dbReference type="EMBL" id="MFC0389640.1"/>
    </source>
</evidence>
<gene>
    <name evidence="2" type="ORF">ACFFIC_29450</name>
</gene>